<proteinExistence type="predicted"/>
<evidence type="ECO:0000313" key="2">
    <source>
        <dbReference type="Proteomes" id="UP001500394"/>
    </source>
</evidence>
<gene>
    <name evidence="1" type="ORF">GCM10023173_14990</name>
</gene>
<accession>A0ABP8R212</accession>
<sequence>MRRYLILGLAVLSLASCRKTEVAKIFEEAPEERAGKRLTELQEILIGEPNGWKGVLSTSLGGGYAFYVKFNNNNTVEMLSDINDQTSSELKNSTFRVKWVMDASLIFDTYNYISLLHDPGAKVPGATSANGLQSDVEFEYIRSSQDSVFLRGKRYKNNFTLIRLNSSQSNAFKTSYTSNINDTKSLISGLKFPYINLPGINNKISFVIDNSSKKISAEYMINEEEINSVTGKFGFDIDGLLFPYAMSIGQTVLTSAKKEEGKVWILDNNGNKYELKSNDVPILSILSTFGYNKANKRILSDPVPGVTANEHIFNKVRELFVASGRSISTMYFQLTNSTTAIFYIGYTASGTNYVASASYSYRMEGNRIFLKRIGIDGGNNWNTRANQVAPVNNLFGAGEEKEFTIEWVASSDPSVVYPIAAIRSVTNPMDMLYGKIGN</sequence>
<evidence type="ECO:0000313" key="1">
    <source>
        <dbReference type="EMBL" id="GAA4516158.1"/>
    </source>
</evidence>
<protein>
    <recommendedName>
        <fullName evidence="3">DUF4302 domain-containing protein</fullName>
    </recommendedName>
</protein>
<reference evidence="2" key="1">
    <citation type="journal article" date="2019" name="Int. J. Syst. Evol. Microbiol.">
        <title>The Global Catalogue of Microorganisms (GCM) 10K type strain sequencing project: providing services to taxonomists for standard genome sequencing and annotation.</title>
        <authorList>
            <consortium name="The Broad Institute Genomics Platform"/>
            <consortium name="The Broad Institute Genome Sequencing Center for Infectious Disease"/>
            <person name="Wu L."/>
            <person name="Ma J."/>
        </authorList>
    </citation>
    <scope>NUCLEOTIDE SEQUENCE [LARGE SCALE GENOMIC DNA]</scope>
    <source>
        <strain evidence="2">JCM 17858</strain>
    </source>
</reference>
<dbReference type="PROSITE" id="PS51257">
    <property type="entry name" value="PROKAR_LIPOPROTEIN"/>
    <property type="match status" value="1"/>
</dbReference>
<keyword evidence="2" id="KW-1185">Reference proteome</keyword>
<dbReference type="RefSeq" id="WP_345066887.1">
    <property type="nucleotide sequence ID" value="NZ_BAABGR010000015.1"/>
</dbReference>
<organism evidence="1 2">
    <name type="scientific">Sphingobacterium thermophilum</name>
    <dbReference type="NCBI Taxonomy" id="768534"/>
    <lineage>
        <taxon>Bacteria</taxon>
        <taxon>Pseudomonadati</taxon>
        <taxon>Bacteroidota</taxon>
        <taxon>Sphingobacteriia</taxon>
        <taxon>Sphingobacteriales</taxon>
        <taxon>Sphingobacteriaceae</taxon>
        <taxon>Sphingobacterium</taxon>
    </lineage>
</organism>
<name>A0ABP8R212_9SPHI</name>
<dbReference type="InterPro" id="IPR025396">
    <property type="entry name" value="DUF4302"/>
</dbReference>
<dbReference type="Pfam" id="PF14135">
    <property type="entry name" value="DUF4302"/>
    <property type="match status" value="1"/>
</dbReference>
<dbReference type="EMBL" id="BAABGR010000015">
    <property type="protein sequence ID" value="GAA4516158.1"/>
    <property type="molecule type" value="Genomic_DNA"/>
</dbReference>
<comment type="caution">
    <text evidence="1">The sequence shown here is derived from an EMBL/GenBank/DDBJ whole genome shotgun (WGS) entry which is preliminary data.</text>
</comment>
<evidence type="ECO:0008006" key="3">
    <source>
        <dbReference type="Google" id="ProtNLM"/>
    </source>
</evidence>
<dbReference type="Proteomes" id="UP001500394">
    <property type="component" value="Unassembled WGS sequence"/>
</dbReference>